<evidence type="ECO:0000256" key="2">
    <source>
        <dbReference type="SAM" id="SignalP"/>
    </source>
</evidence>
<evidence type="ECO:0000313" key="4">
    <source>
        <dbReference type="EMBL" id="OQX10831.1"/>
    </source>
</evidence>
<dbReference type="Proteomes" id="UP000192491">
    <property type="component" value="Unassembled WGS sequence"/>
</dbReference>
<protein>
    <recommendedName>
        <fullName evidence="3">DUF4124 domain-containing protein</fullName>
    </recommendedName>
</protein>
<evidence type="ECO:0000313" key="5">
    <source>
        <dbReference type="Proteomes" id="UP000192491"/>
    </source>
</evidence>
<dbReference type="EMBL" id="MTEJ01000103">
    <property type="protein sequence ID" value="OQX10831.1"/>
    <property type="molecule type" value="Genomic_DNA"/>
</dbReference>
<feature type="chain" id="PRO_5012553337" description="DUF4124 domain-containing protein" evidence="2">
    <location>
        <begin position="22"/>
        <end position="193"/>
    </location>
</feature>
<organism evidence="4 5">
    <name type="scientific">Thiothrix lacustris</name>
    <dbReference type="NCBI Taxonomy" id="525917"/>
    <lineage>
        <taxon>Bacteria</taxon>
        <taxon>Pseudomonadati</taxon>
        <taxon>Pseudomonadota</taxon>
        <taxon>Gammaproteobacteria</taxon>
        <taxon>Thiotrichales</taxon>
        <taxon>Thiotrichaceae</taxon>
        <taxon>Thiothrix</taxon>
    </lineage>
</organism>
<feature type="region of interest" description="Disordered" evidence="1">
    <location>
        <begin position="66"/>
        <end position="91"/>
    </location>
</feature>
<keyword evidence="2" id="KW-0732">Signal</keyword>
<feature type="compositionally biased region" description="Low complexity" evidence="1">
    <location>
        <begin position="66"/>
        <end position="88"/>
    </location>
</feature>
<dbReference type="InterPro" id="IPR025392">
    <property type="entry name" value="DUF4124"/>
</dbReference>
<dbReference type="Gene3D" id="2.60.40.10">
    <property type="entry name" value="Immunoglobulins"/>
    <property type="match status" value="1"/>
</dbReference>
<proteinExistence type="predicted"/>
<name>A0A1Y1QPK1_9GAMM</name>
<evidence type="ECO:0000256" key="1">
    <source>
        <dbReference type="SAM" id="MobiDB-lite"/>
    </source>
</evidence>
<evidence type="ECO:0000259" key="3">
    <source>
        <dbReference type="Pfam" id="PF13511"/>
    </source>
</evidence>
<feature type="domain" description="DUF4124" evidence="3">
    <location>
        <begin position="12"/>
        <end position="82"/>
    </location>
</feature>
<dbReference type="Pfam" id="PF13511">
    <property type="entry name" value="DUF4124"/>
    <property type="match status" value="1"/>
</dbReference>
<feature type="signal peptide" evidence="2">
    <location>
        <begin position="1"/>
        <end position="21"/>
    </location>
</feature>
<accession>A0A1Y1QPK1</accession>
<dbReference type="AlphaFoldDB" id="A0A1Y1QPK1"/>
<reference evidence="4 5" key="1">
    <citation type="submission" date="2017-01" db="EMBL/GenBank/DDBJ databases">
        <title>Novel large sulfur bacteria in the metagenomes of groundwater-fed chemosynthetic microbial mats in the Lake Huron basin.</title>
        <authorList>
            <person name="Sharrar A.M."/>
            <person name="Flood B.E."/>
            <person name="Bailey J.V."/>
            <person name="Jones D.S."/>
            <person name="Biddanda B."/>
            <person name="Ruberg S.A."/>
            <person name="Marcus D.N."/>
            <person name="Dick G.J."/>
        </authorList>
    </citation>
    <scope>NUCLEOTIDE SEQUENCE [LARGE SCALE GENOMIC DNA]</scope>
    <source>
        <strain evidence="4">A8</strain>
    </source>
</reference>
<dbReference type="InterPro" id="IPR013783">
    <property type="entry name" value="Ig-like_fold"/>
</dbReference>
<comment type="caution">
    <text evidence="4">The sequence shown here is derived from an EMBL/GenBank/DDBJ whole genome shotgun (WGS) entry which is preliminary data.</text>
</comment>
<sequence length="193" mass="20110">MRNPVLLLLFLSGISLSVAHAEVYRWVDATGRVVYGDNPPKKSGAKAVDLPTLTIADGYAPKVTASEPAVTSSPAPAEAAPASGVPPEAAEEATAYSEFKITSPTADETVRSNTGSVDVSVALTPSLKSGDGIVWYVDSKQAGSGVTPTVTLNDLTVGTHRVFAVLNDAAGNIIQNTETITFNMLRQTALPKR</sequence>
<gene>
    <name evidence="4" type="ORF">BWK73_19240</name>
</gene>